<dbReference type="GO" id="GO:0030041">
    <property type="term" value="P:actin filament polymerization"/>
    <property type="evidence" value="ECO:0000318"/>
    <property type="project" value="GO_Central"/>
</dbReference>
<name>Q19479_CAEEL</name>
<protein>
    <submittedName>
        <fullName evidence="4">FH2 domain-containing protein</fullName>
    </submittedName>
</protein>
<evidence type="ECO:0000256" key="1">
    <source>
        <dbReference type="SAM" id="Coils"/>
    </source>
</evidence>
<evidence type="ECO:0007829" key="7">
    <source>
        <dbReference type="PeptideAtlas" id="Q19479"/>
    </source>
</evidence>
<feature type="region of interest" description="Disordered" evidence="2">
    <location>
        <begin position="446"/>
        <end position="535"/>
    </location>
</feature>
<dbReference type="AlphaFoldDB" id="Q19479"/>
<dbReference type="EMBL" id="BX284605">
    <property type="protein sequence ID" value="CAB01425.4"/>
    <property type="molecule type" value="Genomic_DNA"/>
</dbReference>
<feature type="compositionally biased region" description="Polar residues" evidence="2">
    <location>
        <begin position="1049"/>
        <end position="1060"/>
    </location>
</feature>
<dbReference type="Reactome" id="R-CEL-8980692">
    <property type="pathway name" value="RHOA GTPase cycle"/>
</dbReference>
<dbReference type="InterPro" id="IPR051412">
    <property type="entry name" value="Formin_Homology_Diaphanous_sf"/>
</dbReference>
<dbReference type="FunCoup" id="Q19479">
    <property type="interactions" value="52"/>
</dbReference>
<dbReference type="Pfam" id="PF02181">
    <property type="entry name" value="FH2"/>
    <property type="match status" value="1"/>
</dbReference>
<dbReference type="GO" id="GO:0005884">
    <property type="term" value="C:actin filament"/>
    <property type="evidence" value="ECO:0000318"/>
    <property type="project" value="GO_Central"/>
</dbReference>
<dbReference type="HOGENOM" id="CLU_008404_0_0_1"/>
<feature type="compositionally biased region" description="Pro residues" evidence="2">
    <location>
        <begin position="516"/>
        <end position="535"/>
    </location>
</feature>
<dbReference type="STRING" id="6239.F15B9.4.1"/>
<feature type="region of interest" description="Disordered" evidence="2">
    <location>
        <begin position="1041"/>
        <end position="1106"/>
    </location>
</feature>
<dbReference type="PaxDb" id="6239-F15B9.4"/>
<gene>
    <name evidence="4 6" type="primary">inft-2</name>
    <name evidence="4" type="ORF">CELE_F15B9.4</name>
    <name evidence="6" type="ORF">F15B9.4</name>
</gene>
<dbReference type="Reactome" id="R-CEL-9035034">
    <property type="pathway name" value="RHOF GTPase cycle"/>
</dbReference>
<dbReference type="Bgee" id="WBGene00008848">
    <property type="expression patterns" value="Expressed in germ line (C elegans) and 4 other cell types or tissues"/>
</dbReference>
<keyword evidence="1" id="KW-0175">Coiled coil</keyword>
<dbReference type="SMART" id="SM00498">
    <property type="entry name" value="FH2"/>
    <property type="match status" value="1"/>
</dbReference>
<dbReference type="Reactome" id="R-CEL-9013405">
    <property type="pathway name" value="RHOD GTPase cycle"/>
</dbReference>
<dbReference type="RefSeq" id="NP_506253.4">
    <property type="nucleotide sequence ID" value="NM_073852.6"/>
</dbReference>
<sequence length="1120" mass="122083">MVKKRQNSKKSHRINQPPGSTKAKTPPFSDGSRPTSRLSNPSDVENAGHADVPSKTKCNAQKPQVFGNKSSQLNIAAKPRSNGAHSISPEPNVSERCVDSLPVSSISSSRLDDTDVHIREMISEFRDEIGEETTRLKAIADINYMIGSTSSFFQRFTIRKKLHSYGFLSALAAHADRSPQSKAIDEEVNMYLQSESRDARIMGLHDDNSQPIEILTRILSKTSDQQWENFIGLLETIEKSTDIGASISGLRVSCSSNVLTKDSETQTDVVQRKLNKERREPSRNFHGIPEESAVFCDYSTSDDESKLSSPDPTTPNSIDSNINLKKWMTAMDLPAQSQIGGNHAFFQSNFSTSTFSSDDDGPLSPVHDTTLQVITEVLSEEAESCEMHTGLEASPSAVFPDKANIAFIDESTSASPLDGLGFSDILTMSFEMIETGKMNSAIAPINANAPPPPGPPSSLLPLINTNAPPPPPMPSINGHAPNPPPPPPLLGIAPMSTNAPPPPPMPGMAPLSTGAPTPPPPPPVGMANGGPPPPPPLPLDLLKGAVAGLKSVPGGPPPPPPPPPPSFMFNGKVPNAFSPGTSTSPVLSPGVVKSAVVYRKQKKTAFVRWPKLTMQMQDAGTVFNDSLCVDFNEDERTKMEEVFEEAPVKQLNRKIAGSVGRAFGKSLRATTSSSEFNPMSARSPTNPQVLVSPKALTIEILIKKLKPMEFTQLIEKLDANDTEGIKVDLMTTLNNNFPDKVELDPFLKVEYATLTHASDQFCWHIARNKHLRLRIELFISKENVTAEIGKFQSQIELLQTGCQLARGEIVQVLLRKCLQYGNYLNQGSMFAEAAGFQFSYLIQLLQMKGKGQHTSVRLVDLIVAYCDLATAEVEEVQSRMGSVRPLNLKDLEDVVGQVQRSIRKLEGQLRSSSEETLIAAYEPFVNQTNEKLQNVQNGLSDLKARETELQVYLCAGNMTLQAIFETLEQSMKIVSDAVKQAATKNRLTRASSLVTLPTSSVSRRSLREGEVLSRQSMALKTRDLPVEELKKMFLHSSFGPQRAKRSVASPLTTSNTSPNRTIRRRSGLVSTERESIPAKDVGCEPENPQTLATSSQQEPPSVSAIRRDIRDLSSLVGSPV</sequence>
<feature type="coiled-coil region" evidence="1">
    <location>
        <begin position="888"/>
        <end position="945"/>
    </location>
</feature>
<dbReference type="IntAct" id="Q19479">
    <property type="interactions" value="1"/>
</dbReference>
<keyword evidence="5" id="KW-1185">Reference proteome</keyword>
<dbReference type="Reactome" id="R-CEL-9013026">
    <property type="pathway name" value="RHOB GTPase cycle"/>
</dbReference>
<dbReference type="InterPro" id="IPR015425">
    <property type="entry name" value="FH2_Formin"/>
</dbReference>
<dbReference type="WormBase" id="F15B9.4">
    <property type="protein sequence ID" value="CE46573"/>
    <property type="gene ID" value="WBGene00008848"/>
    <property type="gene designation" value="inft-2"/>
</dbReference>
<dbReference type="eggNOG" id="KOG1922">
    <property type="taxonomic scope" value="Eukaryota"/>
</dbReference>
<dbReference type="SMR" id="Q19479"/>
<dbReference type="InterPro" id="IPR042201">
    <property type="entry name" value="FH2_Formin_sf"/>
</dbReference>
<keyword evidence="7" id="KW-1267">Proteomics identification</keyword>
<feature type="compositionally biased region" description="Polar residues" evidence="2">
    <location>
        <begin position="56"/>
        <end position="72"/>
    </location>
</feature>
<dbReference type="PANTHER" id="PTHR45691">
    <property type="entry name" value="PROTEIN DIAPHANOUS"/>
    <property type="match status" value="1"/>
</dbReference>
<dbReference type="PROSITE" id="PS51444">
    <property type="entry name" value="FH2"/>
    <property type="match status" value="1"/>
</dbReference>
<dbReference type="UCSC" id="F15B9.4">
    <property type="organism name" value="c. elegans"/>
</dbReference>
<dbReference type="OrthoDB" id="1668162at2759"/>
<dbReference type="PeptideAtlas" id="Q19479"/>
<dbReference type="Reactome" id="R-CEL-6785631">
    <property type="pathway name" value="ERBB2 Regulates Cell Motility"/>
</dbReference>
<accession>Q19479</accession>
<evidence type="ECO:0000313" key="4">
    <source>
        <dbReference type="EMBL" id="CAB01425.4"/>
    </source>
</evidence>
<feature type="region of interest" description="Disordered" evidence="2">
    <location>
        <begin position="547"/>
        <end position="574"/>
    </location>
</feature>
<reference evidence="4 5" key="1">
    <citation type="journal article" date="1998" name="Science">
        <title>Genome sequence of the nematode C. elegans: a platform for investigating biology.</title>
        <authorList>
            <consortium name="The C. elegans sequencing consortium"/>
            <person name="Sulson J.E."/>
            <person name="Waterston R."/>
        </authorList>
    </citation>
    <scope>NUCLEOTIDE SEQUENCE [LARGE SCALE GENOMIC DNA]</scope>
    <source>
        <strain evidence="4 5">Bristol N2</strain>
    </source>
</reference>
<dbReference type="InParanoid" id="Q19479"/>
<dbReference type="OMA" id="CWHIARN"/>
<dbReference type="Reactome" id="R-CEL-5663220">
    <property type="pathway name" value="RHO GTPases Activate Formins"/>
</dbReference>
<evidence type="ECO:0000313" key="6">
    <source>
        <dbReference type="WormBase" id="F15B9.4"/>
    </source>
</evidence>
<dbReference type="AGR" id="WB:WBGene00008848"/>
<feature type="compositionally biased region" description="Polar residues" evidence="2">
    <location>
        <begin position="32"/>
        <end position="43"/>
    </location>
</feature>
<dbReference type="KEGG" id="cel:CELE_F15B9.4"/>
<proteinExistence type="evidence at protein level"/>
<dbReference type="Reactome" id="R-CEL-6798695">
    <property type="pathway name" value="Neutrophil degranulation"/>
</dbReference>
<dbReference type="PANTHER" id="PTHR45691:SF15">
    <property type="entry name" value="FH2 DOMAIN-CONTAINING PROTEIN"/>
    <property type="match status" value="1"/>
</dbReference>
<evidence type="ECO:0000256" key="2">
    <source>
        <dbReference type="SAM" id="MobiDB-lite"/>
    </source>
</evidence>
<feature type="region of interest" description="Disordered" evidence="2">
    <location>
        <begin position="299"/>
        <end position="319"/>
    </location>
</feature>
<dbReference type="CTD" id="179786"/>
<evidence type="ECO:0000259" key="3">
    <source>
        <dbReference type="PROSITE" id="PS51444"/>
    </source>
</evidence>
<dbReference type="Proteomes" id="UP000001940">
    <property type="component" value="Chromosome V"/>
</dbReference>
<feature type="compositionally biased region" description="Polar residues" evidence="2">
    <location>
        <begin position="1087"/>
        <end position="1100"/>
    </location>
</feature>
<evidence type="ECO:0000313" key="5">
    <source>
        <dbReference type="Proteomes" id="UP000001940"/>
    </source>
</evidence>
<feature type="region of interest" description="Disordered" evidence="2">
    <location>
        <begin position="1"/>
        <end position="72"/>
    </location>
</feature>
<feature type="compositionally biased region" description="Basic residues" evidence="2">
    <location>
        <begin position="1"/>
        <end position="13"/>
    </location>
</feature>
<feature type="compositionally biased region" description="Pro residues" evidence="2">
    <location>
        <begin position="554"/>
        <end position="566"/>
    </location>
</feature>
<feature type="compositionally biased region" description="Pro residues" evidence="2">
    <location>
        <begin position="449"/>
        <end position="458"/>
    </location>
</feature>
<dbReference type="Gene3D" id="1.20.58.2220">
    <property type="entry name" value="Formin, FH2 domain"/>
    <property type="match status" value="1"/>
</dbReference>
<organism evidence="4 5">
    <name type="scientific">Caenorhabditis elegans</name>
    <dbReference type="NCBI Taxonomy" id="6239"/>
    <lineage>
        <taxon>Eukaryota</taxon>
        <taxon>Metazoa</taxon>
        <taxon>Ecdysozoa</taxon>
        <taxon>Nematoda</taxon>
        <taxon>Chromadorea</taxon>
        <taxon>Rhabditida</taxon>
        <taxon>Rhabditina</taxon>
        <taxon>Rhabditomorpha</taxon>
        <taxon>Rhabditoidea</taxon>
        <taxon>Rhabditidae</taxon>
        <taxon>Peloderinae</taxon>
        <taxon>Caenorhabditis</taxon>
    </lineage>
</organism>
<dbReference type="GeneID" id="179786"/>
<feature type="domain" description="FH2" evidence="3">
    <location>
        <begin position="594"/>
        <end position="1000"/>
    </location>
</feature>
<feature type="compositionally biased region" description="Polar residues" evidence="2">
    <location>
        <begin position="307"/>
        <end position="319"/>
    </location>
</feature>
<dbReference type="SUPFAM" id="SSF101447">
    <property type="entry name" value="Formin homology 2 domain (FH2 domain)"/>
    <property type="match status" value="1"/>
</dbReference>